<evidence type="ECO:0000313" key="4">
    <source>
        <dbReference type="Proteomes" id="UP000190816"/>
    </source>
</evidence>
<evidence type="ECO:0000313" key="1">
    <source>
        <dbReference type="EMBL" id="OPB75972.1"/>
    </source>
</evidence>
<gene>
    <name evidence="1" type="ORF">BAY32_04200</name>
    <name evidence="2" type="ORF">BB021_14880</name>
</gene>
<evidence type="ECO:0000313" key="2">
    <source>
        <dbReference type="EMBL" id="OPB84639.1"/>
    </source>
</evidence>
<keyword evidence="3" id="KW-1185">Reference proteome</keyword>
<dbReference type="Proteomes" id="UP000190016">
    <property type="component" value="Unassembled WGS sequence"/>
</dbReference>
<name>A0AAJ3NCM4_9FLAO</name>
<evidence type="ECO:0008006" key="5">
    <source>
        <dbReference type="Google" id="ProtNLM"/>
    </source>
</evidence>
<dbReference type="EMBL" id="MAIC01000013">
    <property type="protein sequence ID" value="OPB75972.1"/>
    <property type="molecule type" value="Genomic_DNA"/>
</dbReference>
<dbReference type="Proteomes" id="UP000190816">
    <property type="component" value="Unassembled WGS sequence"/>
</dbReference>
<proteinExistence type="predicted"/>
<dbReference type="KEGG" id="ego:BBD34_14830"/>
<dbReference type="EMBL" id="MBDS01000019">
    <property type="protein sequence ID" value="OPB84639.1"/>
    <property type="molecule type" value="Genomic_DNA"/>
</dbReference>
<comment type="caution">
    <text evidence="1">The sequence shown here is derived from an EMBL/GenBank/DDBJ whole genome shotgun (WGS) entry which is preliminary data.</text>
</comment>
<accession>A0AAJ3NCM4</accession>
<dbReference type="AlphaFoldDB" id="A0AAJ3NCM4"/>
<reference evidence="1 4" key="1">
    <citation type="submission" date="2016-06" db="EMBL/GenBank/DDBJ databases">
        <authorList>
            <person name="Nicholson A.C."/>
        </authorList>
    </citation>
    <scope>NUCLEOTIDE SEQUENCE [LARGE SCALE GENOMIC DNA]</scope>
    <source>
        <strain evidence="1 4">G4123</strain>
    </source>
</reference>
<reference evidence="2 3" key="2">
    <citation type="submission" date="2016-07" db="EMBL/GenBank/DDBJ databases">
        <title>Revisiting the Taxonomy of the Elizabethkingia Genus based on Whole-Genome Sequencing, Optical Mapping, and MALDI-TOF.</title>
        <authorList>
            <person name="Nicholson A.C."/>
        </authorList>
    </citation>
    <scope>NUCLEOTIDE SEQUENCE [LARGE SCALE GENOMIC DNA]</scope>
    <source>
        <strain evidence="2 3">C1558</strain>
    </source>
</reference>
<sequence>MDLENRIDALQKLVSKYDVESFAGFFAFFIKRHPDPALQIDLNKFESKLKDFLYLISLNAFSSHKGNKKFEIPYEDLGTMADRLNEIKNLNNPDKINEYTRESAIHEMAVRNHFDNGVLSYVEQDLDKIRRIFTPFEAKIVQDFGFDINFLIEISKMFEAISIIRFRQQTSFMDSSEFSDFYERINSKEMSFSKAFELLPLDSQEAFLSFSEKNYAHLIFTAEDLYLAFDKEKVDKFLALFSREPLPDITVRYYTAESPFELTPFLRFNNGNYLSLYGKQLPTSIYKVLYTHLLKEKNFNSKLRKHREKNLEYKVRDIFMDFFPKKETFFYENYVVDGNCEQDLLIIFKGNVLIVEVKAAKLREPFRDVNKAITRLKEDFKNSIQYGFDQCERVEDYFYDDELFDIKDEKGRVLYTVNPKKINAVYSIIVTLERFGPLQSDLSLMLQKDVDIDYPWAVYIDDLEIFLLAVKETVSGPVSQFFNFLTYRRELHGRMYAGDELDVCATYLQNPFKFKQYSENKELFLTFSPYEQGDFDKLYWAGKINFKEKSLPDGFHL</sequence>
<evidence type="ECO:0000313" key="3">
    <source>
        <dbReference type="Proteomes" id="UP000190016"/>
    </source>
</evidence>
<organism evidence="1 4">
    <name type="scientific">Elizabethkingia ursingii</name>
    <dbReference type="NCBI Taxonomy" id="1756150"/>
    <lineage>
        <taxon>Bacteria</taxon>
        <taxon>Pseudomonadati</taxon>
        <taxon>Bacteroidota</taxon>
        <taxon>Flavobacteriia</taxon>
        <taxon>Flavobacteriales</taxon>
        <taxon>Weeksellaceae</taxon>
        <taxon>Elizabethkingia</taxon>
    </lineage>
</organism>
<dbReference type="RefSeq" id="WP_078404230.1">
    <property type="nucleotide sequence ID" value="NZ_CP016377.1"/>
</dbReference>
<protein>
    <recommendedName>
        <fullName evidence="5">NERD domain-containing protein</fullName>
    </recommendedName>
</protein>